<gene>
    <name evidence="6" type="ORF">LPA65_14040</name>
</gene>
<feature type="domain" description="ABC transporter" evidence="5">
    <location>
        <begin position="1"/>
        <end position="197"/>
    </location>
</feature>
<dbReference type="GO" id="GO:0005524">
    <property type="term" value="F:ATP binding"/>
    <property type="evidence" value="ECO:0007669"/>
    <property type="project" value="UniProtKB-KW"/>
</dbReference>
<dbReference type="PANTHER" id="PTHR43335">
    <property type="entry name" value="ABC TRANSPORTER, ATP-BINDING PROTEIN"/>
    <property type="match status" value="1"/>
</dbReference>
<dbReference type="PROSITE" id="PS00211">
    <property type="entry name" value="ABC_TRANSPORTER_1"/>
    <property type="match status" value="1"/>
</dbReference>
<reference evidence="6 7" key="1">
    <citation type="submission" date="2018-10" db="EMBL/GenBank/DDBJ databases">
        <title>Genome sequencing of Lactobacillus species.</title>
        <authorList>
            <person name="Baek C."/>
            <person name="Yi H."/>
        </authorList>
    </citation>
    <scope>NUCLEOTIDE SEQUENCE [LARGE SCALE GENOMIC DNA]</scope>
    <source>
        <strain evidence="6 7">DSM 16365</strain>
    </source>
</reference>
<evidence type="ECO:0000313" key="7">
    <source>
        <dbReference type="Proteomes" id="UP000281644"/>
    </source>
</evidence>
<evidence type="ECO:0000313" key="6">
    <source>
        <dbReference type="EMBL" id="AYJ36785.1"/>
    </source>
</evidence>
<dbReference type="PROSITE" id="PS50893">
    <property type="entry name" value="ABC_TRANSPORTER_2"/>
    <property type="match status" value="1"/>
</dbReference>
<dbReference type="RefSeq" id="WP_060599032.1">
    <property type="nucleotide sequence ID" value="NZ_BJZD01000097.1"/>
</dbReference>
<evidence type="ECO:0000256" key="2">
    <source>
        <dbReference type="ARBA" id="ARBA00022448"/>
    </source>
</evidence>
<keyword evidence="4 6" id="KW-0067">ATP-binding</keyword>
<evidence type="ECO:0000259" key="5">
    <source>
        <dbReference type="PROSITE" id="PS50893"/>
    </source>
</evidence>
<dbReference type="Pfam" id="PF00005">
    <property type="entry name" value="ABC_tran"/>
    <property type="match status" value="1"/>
</dbReference>
<dbReference type="InterPro" id="IPR003593">
    <property type="entry name" value="AAA+_ATPase"/>
</dbReference>
<evidence type="ECO:0000256" key="1">
    <source>
        <dbReference type="ARBA" id="ARBA00005417"/>
    </source>
</evidence>
<proteinExistence type="inferred from homology"/>
<dbReference type="SMART" id="SM00382">
    <property type="entry name" value="AAA"/>
    <property type="match status" value="1"/>
</dbReference>
<protein>
    <submittedName>
        <fullName evidence="6">ATP-binding cassette domain-containing protein</fullName>
    </submittedName>
</protein>
<dbReference type="PANTHER" id="PTHR43335:SF4">
    <property type="entry name" value="ABC TRANSPORTER, ATP-BINDING PROTEIN"/>
    <property type="match status" value="1"/>
</dbReference>
<keyword evidence="2" id="KW-0813">Transport</keyword>
<accession>A0AAN1Q3D9</accession>
<evidence type="ECO:0000256" key="4">
    <source>
        <dbReference type="ARBA" id="ARBA00022840"/>
    </source>
</evidence>
<name>A0AAN1Q3D9_9LACO</name>
<dbReference type="InterPro" id="IPR027417">
    <property type="entry name" value="P-loop_NTPase"/>
</dbReference>
<dbReference type="Gene3D" id="3.40.50.300">
    <property type="entry name" value="P-loop containing nucleotide triphosphate hydrolases"/>
    <property type="match status" value="1"/>
</dbReference>
<dbReference type="InterPro" id="IPR017871">
    <property type="entry name" value="ABC_transporter-like_CS"/>
</dbReference>
<dbReference type="KEGG" id="larg:LPA65_14040"/>
<dbReference type="Proteomes" id="UP000281644">
    <property type="component" value="Chromosome"/>
</dbReference>
<organism evidence="6 7">
    <name type="scientific">Lactiplantibacillus argentoratensis</name>
    <dbReference type="NCBI Taxonomy" id="271881"/>
    <lineage>
        <taxon>Bacteria</taxon>
        <taxon>Bacillati</taxon>
        <taxon>Bacillota</taxon>
        <taxon>Bacilli</taxon>
        <taxon>Lactobacillales</taxon>
        <taxon>Lactobacillaceae</taxon>
        <taxon>Lactiplantibacillus</taxon>
    </lineage>
</organism>
<sequence>MFENINISSDENKVYGFSGPNGSGKTLTFKTILGFVKPSSGQVFVNASVIRTDSLFAKDIGFALSEYNLLPNKSGLTNLKLLSLLPQTKEDNEIELLAYVGLNPTDDRKIKDYSLGMRQRLLIASALIGDKPILMFDEPTNALDEDGQQFMINLITDLKAKGKTILVSSHDAMFLKSVSNKLLYFNDGKVTREEDQQ</sequence>
<keyword evidence="3" id="KW-0547">Nucleotide-binding</keyword>
<dbReference type="EMBL" id="CP032751">
    <property type="protein sequence ID" value="AYJ36785.1"/>
    <property type="molecule type" value="Genomic_DNA"/>
</dbReference>
<comment type="similarity">
    <text evidence="1">Belongs to the ABC transporter superfamily.</text>
</comment>
<dbReference type="GO" id="GO:0016887">
    <property type="term" value="F:ATP hydrolysis activity"/>
    <property type="evidence" value="ECO:0007669"/>
    <property type="project" value="InterPro"/>
</dbReference>
<evidence type="ECO:0000256" key="3">
    <source>
        <dbReference type="ARBA" id="ARBA00022741"/>
    </source>
</evidence>
<dbReference type="SUPFAM" id="SSF52540">
    <property type="entry name" value="P-loop containing nucleoside triphosphate hydrolases"/>
    <property type="match status" value="1"/>
</dbReference>
<dbReference type="AlphaFoldDB" id="A0AAN1Q3D9"/>
<dbReference type="InterPro" id="IPR003439">
    <property type="entry name" value="ABC_transporter-like_ATP-bd"/>
</dbReference>